<sequence>MRGRKKRFSSSIFDLPEQIYIERTWVQSATTPQYDIRRVSFRIPLRQAALCNRKLESSQAKLMLRQQPFRKHCCSQLQTMNNILMNP</sequence>
<evidence type="ECO:0000313" key="1">
    <source>
        <dbReference type="EMBL" id="CAH1955262.1"/>
    </source>
</evidence>
<dbReference type="Proteomes" id="UP001152888">
    <property type="component" value="Unassembled WGS sequence"/>
</dbReference>
<dbReference type="AlphaFoldDB" id="A0A9P0JLK3"/>
<evidence type="ECO:0000313" key="2">
    <source>
        <dbReference type="Proteomes" id="UP001152888"/>
    </source>
</evidence>
<dbReference type="EMBL" id="CAKOFQ010006660">
    <property type="protein sequence ID" value="CAH1955262.1"/>
    <property type="molecule type" value="Genomic_DNA"/>
</dbReference>
<accession>A0A9P0JLK3</accession>
<gene>
    <name evidence="1" type="ORF">ACAOBT_LOCUS999</name>
</gene>
<keyword evidence="2" id="KW-1185">Reference proteome</keyword>
<comment type="caution">
    <text evidence="1">The sequence shown here is derived from an EMBL/GenBank/DDBJ whole genome shotgun (WGS) entry which is preliminary data.</text>
</comment>
<organism evidence="1 2">
    <name type="scientific">Acanthoscelides obtectus</name>
    <name type="common">Bean weevil</name>
    <name type="synonym">Bruchus obtectus</name>
    <dbReference type="NCBI Taxonomy" id="200917"/>
    <lineage>
        <taxon>Eukaryota</taxon>
        <taxon>Metazoa</taxon>
        <taxon>Ecdysozoa</taxon>
        <taxon>Arthropoda</taxon>
        <taxon>Hexapoda</taxon>
        <taxon>Insecta</taxon>
        <taxon>Pterygota</taxon>
        <taxon>Neoptera</taxon>
        <taxon>Endopterygota</taxon>
        <taxon>Coleoptera</taxon>
        <taxon>Polyphaga</taxon>
        <taxon>Cucujiformia</taxon>
        <taxon>Chrysomeloidea</taxon>
        <taxon>Chrysomelidae</taxon>
        <taxon>Bruchinae</taxon>
        <taxon>Bruchini</taxon>
        <taxon>Acanthoscelides</taxon>
    </lineage>
</organism>
<name>A0A9P0JLK3_ACAOB</name>
<reference evidence="1" key="1">
    <citation type="submission" date="2022-03" db="EMBL/GenBank/DDBJ databases">
        <authorList>
            <person name="Sayadi A."/>
        </authorList>
    </citation>
    <scope>NUCLEOTIDE SEQUENCE</scope>
</reference>
<protein>
    <submittedName>
        <fullName evidence="1">Uncharacterized protein</fullName>
    </submittedName>
</protein>
<proteinExistence type="predicted"/>